<evidence type="ECO:0000313" key="6">
    <source>
        <dbReference type="Proteomes" id="UP000198406"/>
    </source>
</evidence>
<dbReference type="InterPro" id="IPR036291">
    <property type="entry name" value="NAD(P)-bd_dom_sf"/>
</dbReference>
<evidence type="ECO:0000259" key="4">
    <source>
        <dbReference type="Pfam" id="PF05368"/>
    </source>
</evidence>
<organism evidence="5 6">
    <name type="scientific">Fistulifera solaris</name>
    <name type="common">Oleaginous diatom</name>
    <dbReference type="NCBI Taxonomy" id="1519565"/>
    <lineage>
        <taxon>Eukaryota</taxon>
        <taxon>Sar</taxon>
        <taxon>Stramenopiles</taxon>
        <taxon>Ochrophyta</taxon>
        <taxon>Bacillariophyta</taxon>
        <taxon>Bacillariophyceae</taxon>
        <taxon>Bacillariophycidae</taxon>
        <taxon>Naviculales</taxon>
        <taxon>Naviculaceae</taxon>
        <taxon>Fistulifera</taxon>
    </lineage>
</organism>
<evidence type="ECO:0000313" key="5">
    <source>
        <dbReference type="EMBL" id="GAX09742.1"/>
    </source>
</evidence>
<keyword evidence="2" id="KW-0521">NADP</keyword>
<name>A0A1Z5J749_FISSO</name>
<dbReference type="Proteomes" id="UP000198406">
    <property type="component" value="Unassembled WGS sequence"/>
</dbReference>
<dbReference type="Pfam" id="PF05368">
    <property type="entry name" value="NmrA"/>
    <property type="match status" value="1"/>
</dbReference>
<dbReference type="InterPro" id="IPR051164">
    <property type="entry name" value="NmrA-like_oxidored"/>
</dbReference>
<proteinExistence type="inferred from homology"/>
<dbReference type="SUPFAM" id="SSF51735">
    <property type="entry name" value="NAD(P)-binding Rossmann-fold domains"/>
    <property type="match status" value="1"/>
</dbReference>
<comment type="similarity">
    <text evidence="1">Belongs to the NmrA-type oxidoreductase family.</text>
</comment>
<comment type="caution">
    <text evidence="5">The sequence shown here is derived from an EMBL/GenBank/DDBJ whole genome shotgun (WGS) entry which is preliminary data.</text>
</comment>
<reference evidence="5 6" key="1">
    <citation type="journal article" date="2015" name="Plant Cell">
        <title>Oil accumulation by the oleaginous diatom Fistulifera solaris as revealed by the genome and transcriptome.</title>
        <authorList>
            <person name="Tanaka T."/>
            <person name="Maeda Y."/>
            <person name="Veluchamy A."/>
            <person name="Tanaka M."/>
            <person name="Abida H."/>
            <person name="Marechal E."/>
            <person name="Bowler C."/>
            <person name="Muto M."/>
            <person name="Sunaga Y."/>
            <person name="Tanaka M."/>
            <person name="Yoshino T."/>
            <person name="Taniguchi T."/>
            <person name="Fukuda Y."/>
            <person name="Nemoto M."/>
            <person name="Matsumoto M."/>
            <person name="Wong P.S."/>
            <person name="Aburatani S."/>
            <person name="Fujibuchi W."/>
        </authorList>
    </citation>
    <scope>NUCLEOTIDE SEQUENCE [LARGE SCALE GENOMIC DNA]</scope>
    <source>
        <strain evidence="5 6">JPCC DA0580</strain>
    </source>
</reference>
<accession>A0A1Z5J749</accession>
<dbReference type="InterPro" id="IPR008030">
    <property type="entry name" value="NmrA-like"/>
</dbReference>
<sequence length="284" mass="31348">MTETSRPAVNMDQKLALNAQIVSMAFDQLSPRSQVDVVSRNIRSRANQTTTEWNVGASGGGGTFQEVWPSHLPRPPSRKRITVDDDDDNPNAPRVVIFQATTQEGISLVRAMSDRGLKVNAVVRVTSNPKTKKLIKMKGVTVKVADLNNLEAVQMAAQGCQQAFLVTKYWGRFENPIEEGMARVVLQACSEAGVTRLVLASFEDTTELRNRGLKSQLRPTADGRIFPNFDTMASIDAQAKKVNVQLTHMFTSFLDEADKKRSLILIRGGNGKIITQSHIQALKK</sequence>
<dbReference type="PANTHER" id="PTHR42748">
    <property type="entry name" value="NITROGEN METABOLITE REPRESSION PROTEIN NMRA FAMILY MEMBER"/>
    <property type="match status" value="1"/>
</dbReference>
<feature type="region of interest" description="Disordered" evidence="3">
    <location>
        <begin position="52"/>
        <end position="90"/>
    </location>
</feature>
<dbReference type="Gene3D" id="3.40.50.720">
    <property type="entry name" value="NAD(P)-binding Rossmann-like Domain"/>
    <property type="match status" value="1"/>
</dbReference>
<dbReference type="PANTHER" id="PTHR42748:SF7">
    <property type="entry name" value="NMRA LIKE REDOX SENSOR 1-RELATED"/>
    <property type="match status" value="1"/>
</dbReference>
<dbReference type="InParanoid" id="A0A1Z5J749"/>
<evidence type="ECO:0000256" key="1">
    <source>
        <dbReference type="ARBA" id="ARBA00006328"/>
    </source>
</evidence>
<keyword evidence="6" id="KW-1185">Reference proteome</keyword>
<protein>
    <recommendedName>
        <fullName evidence="4">NmrA-like domain-containing protein</fullName>
    </recommendedName>
</protein>
<dbReference type="EMBL" id="BDSP01000011">
    <property type="protein sequence ID" value="GAX09742.1"/>
    <property type="molecule type" value="Genomic_DNA"/>
</dbReference>
<gene>
    <name evidence="5" type="ORF">FisN_19Lh211</name>
</gene>
<dbReference type="AlphaFoldDB" id="A0A1Z5J749"/>
<dbReference type="GO" id="GO:0005634">
    <property type="term" value="C:nucleus"/>
    <property type="evidence" value="ECO:0007669"/>
    <property type="project" value="TreeGrafter"/>
</dbReference>
<evidence type="ECO:0000256" key="2">
    <source>
        <dbReference type="ARBA" id="ARBA00022857"/>
    </source>
</evidence>
<evidence type="ECO:0000256" key="3">
    <source>
        <dbReference type="SAM" id="MobiDB-lite"/>
    </source>
</evidence>
<dbReference type="OrthoDB" id="41906at2759"/>
<feature type="domain" description="NmrA-like" evidence="4">
    <location>
        <begin position="94"/>
        <end position="207"/>
    </location>
</feature>